<sequence length="407" mass="45939">MSIMFSFHDISFDPVFTQLARTLGNHEKRGVAMDFPFDLNALFPETISVLDQNLCAGRRPCGRPDAQNQIATVIDELGKASSKAQQLPAPITSAAKLQSNRHYLYLLKDGERNGGRGVAVGYLKVGYKKLFLLDQRGAHVETEPLCVLDFYVTENLQRHGYGLELFRFMLEHKKVEPEQMAYDRPSPKFLAFLEKHFELKHGVPQVNNFVVFDGFFRNRSAAPFRKAPPKKPEGEIKPYSLMEREVVREEQKVMPWPFVRSGIPPPSPPLPVSSPFSRSLSVGSSPSRVAPRPAPAPGVQQGYIPHHQSNDNCRAKRTRYVPHHTSALLTPFTGVLKIEVPERVNFEKHLFNKSVSAWPQQCGRQGFDFPASQTRHNTLIRVLVQGFQILHSPSCLNGYQPNVLFCL</sequence>
<evidence type="ECO:0000259" key="6">
    <source>
        <dbReference type="PROSITE" id="PS51730"/>
    </source>
</evidence>
<feature type="region of interest" description="Disordered" evidence="5">
    <location>
        <begin position="267"/>
        <end position="305"/>
    </location>
</feature>
<feature type="domain" description="N-acetyltransferase" evidence="6">
    <location>
        <begin position="33"/>
        <end position="216"/>
    </location>
</feature>
<dbReference type="HAMAP" id="MF_03130">
    <property type="entry name" value="mec17"/>
    <property type="match status" value="1"/>
</dbReference>
<dbReference type="InterPro" id="IPR038746">
    <property type="entry name" value="Atat"/>
</dbReference>
<organism evidence="7 8">
    <name type="scientific">Astyanax mexicanus</name>
    <name type="common">Blind cave fish</name>
    <name type="synonym">Astyanax fasciatus mexicanus</name>
    <dbReference type="NCBI Taxonomy" id="7994"/>
    <lineage>
        <taxon>Eukaryota</taxon>
        <taxon>Metazoa</taxon>
        <taxon>Chordata</taxon>
        <taxon>Craniata</taxon>
        <taxon>Vertebrata</taxon>
        <taxon>Euteleostomi</taxon>
        <taxon>Actinopterygii</taxon>
        <taxon>Neopterygii</taxon>
        <taxon>Teleostei</taxon>
        <taxon>Ostariophysi</taxon>
        <taxon>Characiformes</taxon>
        <taxon>Characoidei</taxon>
        <taxon>Acestrorhamphidae</taxon>
        <taxon>Acestrorhamphinae</taxon>
        <taxon>Astyanax</taxon>
    </lineage>
</organism>
<name>A0A8B9HIR3_ASTMX</name>
<gene>
    <name evidence="4" type="primary">ATAT1</name>
    <name evidence="4" type="synonym">MEC17</name>
</gene>
<keyword evidence="1 4" id="KW-0808">Transferase</keyword>
<evidence type="ECO:0000256" key="3">
    <source>
        <dbReference type="ARBA" id="ARBA00023315"/>
    </source>
</evidence>
<dbReference type="GO" id="GO:0005905">
    <property type="term" value="C:clathrin-coated pit"/>
    <property type="evidence" value="ECO:0007669"/>
    <property type="project" value="UniProtKB-SubCell"/>
</dbReference>
<dbReference type="GO" id="GO:0048666">
    <property type="term" value="P:neuron development"/>
    <property type="evidence" value="ECO:0007669"/>
    <property type="project" value="UniProtKB-UniRule"/>
</dbReference>
<keyword evidence="2 4" id="KW-0168">Coated pit</keyword>
<proteinExistence type="inferred from homology"/>
<dbReference type="GO" id="GO:0005737">
    <property type="term" value="C:cytoplasm"/>
    <property type="evidence" value="ECO:0007669"/>
    <property type="project" value="UniProtKB-SubCell"/>
</dbReference>
<keyword evidence="4" id="KW-0965">Cell junction</keyword>
<feature type="compositionally biased region" description="Low complexity" evidence="5">
    <location>
        <begin position="273"/>
        <end position="302"/>
    </location>
</feature>
<evidence type="ECO:0000256" key="1">
    <source>
        <dbReference type="ARBA" id="ARBA00022679"/>
    </source>
</evidence>
<dbReference type="GO" id="GO:0005819">
    <property type="term" value="C:spindle"/>
    <property type="evidence" value="ECO:0007669"/>
    <property type="project" value="UniProtKB-SubCell"/>
</dbReference>
<keyword evidence="4" id="KW-0206">Cytoskeleton</keyword>
<evidence type="ECO:0000256" key="2">
    <source>
        <dbReference type="ARBA" id="ARBA00023176"/>
    </source>
</evidence>
<dbReference type="Gene3D" id="6.20.370.120">
    <property type="match status" value="1"/>
</dbReference>
<dbReference type="GO" id="GO:0030424">
    <property type="term" value="C:axon"/>
    <property type="evidence" value="ECO:0007669"/>
    <property type="project" value="UniProtKB-SubCell"/>
</dbReference>
<dbReference type="PROSITE" id="PS51730">
    <property type="entry name" value="GNAT_ATAT"/>
    <property type="match status" value="1"/>
</dbReference>
<dbReference type="EC" id="2.3.1.108" evidence="4"/>
<reference evidence="7" key="1">
    <citation type="submission" date="2025-08" db="UniProtKB">
        <authorList>
            <consortium name="Ensembl"/>
        </authorList>
    </citation>
    <scope>IDENTIFICATION</scope>
</reference>
<feature type="site" description="Crucial for catalytic activity" evidence="4">
    <location>
        <position position="85"/>
    </location>
</feature>
<comment type="similarity">
    <text evidence="4">Belongs to the acetyltransferase ATAT1 family.</text>
</comment>
<dbReference type="GO" id="GO:0070507">
    <property type="term" value="P:regulation of microtubule cytoskeleton organization"/>
    <property type="evidence" value="ECO:0007669"/>
    <property type="project" value="UniProtKB-UniRule"/>
</dbReference>
<dbReference type="Gene3D" id="3.40.630.30">
    <property type="match status" value="1"/>
</dbReference>
<dbReference type="GO" id="GO:0019799">
    <property type="term" value="F:tubulin N-acetyltransferase activity"/>
    <property type="evidence" value="ECO:0007669"/>
    <property type="project" value="UniProtKB-UniRule"/>
</dbReference>
<evidence type="ECO:0000256" key="5">
    <source>
        <dbReference type="SAM" id="MobiDB-lite"/>
    </source>
</evidence>
<comment type="subcellular location">
    <subcellularLocation>
        <location evidence="4">Cytoplasm</location>
    </subcellularLocation>
    <subcellularLocation>
        <location evidence="4">Membrane</location>
        <location evidence="4">Clathrin-coated pit</location>
    </subcellularLocation>
    <subcellularLocation>
        <location evidence="4">Cell junction</location>
        <location evidence="4">Focal adhesion</location>
    </subcellularLocation>
    <subcellularLocation>
        <location evidence="4">Cell projection</location>
        <location evidence="4">Axon</location>
    </subcellularLocation>
    <subcellularLocation>
        <location evidence="4">Cytoplasm</location>
        <location evidence="4">Cytoskeleton</location>
    </subcellularLocation>
    <subcellularLocation>
        <location evidence="4">Cytoplasm</location>
        <location evidence="4">Cytoskeleton</location>
        <location evidence="4">Spindle</location>
    </subcellularLocation>
</comment>
<dbReference type="FunFam" id="3.40.630.30:FF:000020">
    <property type="entry name" value="Alpha-tubulin N-acetyltransferase 1"/>
    <property type="match status" value="1"/>
</dbReference>
<keyword evidence="4" id="KW-0966">Cell projection</keyword>
<dbReference type="OrthoDB" id="447510at2759"/>
<dbReference type="Pfam" id="PF05301">
    <property type="entry name" value="Acetyltransf_16"/>
    <property type="match status" value="1"/>
</dbReference>
<evidence type="ECO:0000313" key="7">
    <source>
        <dbReference type="Ensembl" id="ENSAMXP00005013770.1"/>
    </source>
</evidence>
<dbReference type="PANTHER" id="PTHR12327">
    <property type="entry name" value="ALPHA-TUBULIN N-ACETYLTRANSFERASE 1"/>
    <property type="match status" value="1"/>
</dbReference>
<accession>A0A8B9HIR3</accession>
<protein>
    <recommendedName>
        <fullName evidence="4">Alpha-tubulin N-acetyltransferase 1</fullName>
        <shortName evidence="4">Alpha-TAT</shortName>
        <shortName evidence="4">Alpha-TAT1</shortName>
        <shortName evidence="4">TAT</shortName>
        <ecNumber evidence="4">2.3.1.108</ecNumber>
    </recommendedName>
    <alternativeName>
        <fullName evidence="4">Acetyltransferase mec-17 homolog</fullName>
    </alternativeName>
</protein>
<dbReference type="Proteomes" id="UP000694621">
    <property type="component" value="Unplaced"/>
</dbReference>
<dbReference type="Ensembl" id="ENSAMXT00005015245.1">
    <property type="protein sequence ID" value="ENSAMXP00005013770.1"/>
    <property type="gene ID" value="ENSAMXG00005007382.1"/>
</dbReference>
<dbReference type="GO" id="GO:0005874">
    <property type="term" value="C:microtubule"/>
    <property type="evidence" value="ECO:0007669"/>
    <property type="project" value="InterPro"/>
</dbReference>
<dbReference type="PANTHER" id="PTHR12327:SF0">
    <property type="entry name" value="ALPHA-TUBULIN N-ACETYLTRANSFERASE 1"/>
    <property type="match status" value="1"/>
</dbReference>
<feature type="binding site" evidence="4">
    <location>
        <begin position="150"/>
        <end position="163"/>
    </location>
    <ligand>
        <name>acetyl-CoA</name>
        <dbReference type="ChEBI" id="CHEBI:57288"/>
    </ligand>
</feature>
<comment type="catalytic activity">
    <reaction evidence="4">
        <text>L-lysyl-[alpha-tubulin] + acetyl-CoA = N(6)-acetyl-L-lysyl-[alpha-tubulin] + CoA + H(+)</text>
        <dbReference type="Rhea" id="RHEA:15277"/>
        <dbReference type="Rhea" id="RHEA-COMP:11278"/>
        <dbReference type="Rhea" id="RHEA-COMP:11279"/>
        <dbReference type="ChEBI" id="CHEBI:15378"/>
        <dbReference type="ChEBI" id="CHEBI:29969"/>
        <dbReference type="ChEBI" id="CHEBI:57287"/>
        <dbReference type="ChEBI" id="CHEBI:57288"/>
        <dbReference type="ChEBI" id="CHEBI:61930"/>
        <dbReference type="EC" id="2.3.1.108"/>
    </reaction>
</comment>
<keyword evidence="4" id="KW-0963">Cytoplasm</keyword>
<evidence type="ECO:0000313" key="8">
    <source>
        <dbReference type="Proteomes" id="UP000694621"/>
    </source>
</evidence>
<comment type="function">
    <text evidence="4">Specifically acetylates 'Lys-40' in alpha-tubulin on the lumenal side of microtubules. Promotes microtubule destabilization and accelerates microtubule dynamics; this activity may be independent of acetylation activity. Acetylates alpha-tubulin with a slow enzymatic rate, due to a catalytic site that is not optimized for acetyl transfer. Enters the microtubule through each end and diffuses quickly throughout the lumen of microtubules. Acetylates only long/old microtubules because of its slow acetylation rate since it does not have time to act on dynamically unstable microtubules before the enzyme is released. May be involved in neuron development.</text>
</comment>
<feature type="binding site" evidence="4">
    <location>
        <begin position="186"/>
        <end position="195"/>
    </location>
    <ligand>
        <name>acetyl-CoA</name>
        <dbReference type="ChEBI" id="CHEBI:57288"/>
    </ligand>
</feature>
<keyword evidence="3 4" id="KW-0012">Acyltransferase</keyword>
<dbReference type="InterPro" id="IPR007965">
    <property type="entry name" value="GNAT_ATAT"/>
</dbReference>
<evidence type="ECO:0000256" key="4">
    <source>
        <dbReference type="HAMAP-Rule" id="MF_03130"/>
    </source>
</evidence>
<dbReference type="GO" id="GO:0005925">
    <property type="term" value="C:focal adhesion"/>
    <property type="evidence" value="ECO:0007669"/>
    <property type="project" value="UniProtKB-SubCell"/>
</dbReference>
<dbReference type="AlphaFoldDB" id="A0A8B9HIR3"/>
<keyword evidence="4" id="KW-0472">Membrane</keyword>